<evidence type="ECO:0000256" key="1">
    <source>
        <dbReference type="SAM" id="MobiDB-lite"/>
    </source>
</evidence>
<feature type="compositionally biased region" description="Polar residues" evidence="1">
    <location>
        <begin position="59"/>
        <end position="68"/>
    </location>
</feature>
<feature type="region of interest" description="Disordered" evidence="1">
    <location>
        <begin position="53"/>
        <end position="84"/>
    </location>
</feature>
<proteinExistence type="predicted"/>
<evidence type="ECO:0000313" key="3">
    <source>
        <dbReference type="Proteomes" id="UP000314294"/>
    </source>
</evidence>
<keyword evidence="3" id="KW-1185">Reference proteome</keyword>
<gene>
    <name evidence="2" type="ORF">EYF80_025131</name>
</gene>
<dbReference type="AlphaFoldDB" id="A0A4Z2HIE0"/>
<dbReference type="Proteomes" id="UP000314294">
    <property type="component" value="Unassembled WGS sequence"/>
</dbReference>
<organism evidence="2 3">
    <name type="scientific">Liparis tanakae</name>
    <name type="common">Tanaka's snailfish</name>
    <dbReference type="NCBI Taxonomy" id="230148"/>
    <lineage>
        <taxon>Eukaryota</taxon>
        <taxon>Metazoa</taxon>
        <taxon>Chordata</taxon>
        <taxon>Craniata</taxon>
        <taxon>Vertebrata</taxon>
        <taxon>Euteleostomi</taxon>
        <taxon>Actinopterygii</taxon>
        <taxon>Neopterygii</taxon>
        <taxon>Teleostei</taxon>
        <taxon>Neoteleostei</taxon>
        <taxon>Acanthomorphata</taxon>
        <taxon>Eupercaria</taxon>
        <taxon>Perciformes</taxon>
        <taxon>Cottioidei</taxon>
        <taxon>Cottales</taxon>
        <taxon>Liparidae</taxon>
        <taxon>Liparis</taxon>
    </lineage>
</organism>
<dbReference type="EMBL" id="SRLO01000249">
    <property type="protein sequence ID" value="TNN64622.1"/>
    <property type="molecule type" value="Genomic_DNA"/>
</dbReference>
<sequence length="116" mass="13385">MPERRLLAAVALRRRWCRRRPLASICFNQTLRTTLLVVLCRFATYTYDIRISRRPRTQPGPNLSANSSTDRKVTAQRPPGVSSLMKSVVPERERRKWTVGKGRTPSVLHVQHFLST</sequence>
<name>A0A4Z2HIE0_9TELE</name>
<protein>
    <submittedName>
        <fullName evidence="2">Uncharacterized protein</fullName>
    </submittedName>
</protein>
<evidence type="ECO:0000313" key="2">
    <source>
        <dbReference type="EMBL" id="TNN64622.1"/>
    </source>
</evidence>
<reference evidence="2 3" key="1">
    <citation type="submission" date="2019-03" db="EMBL/GenBank/DDBJ databases">
        <title>First draft genome of Liparis tanakae, snailfish: a comprehensive survey of snailfish specific genes.</title>
        <authorList>
            <person name="Kim W."/>
            <person name="Song I."/>
            <person name="Jeong J.-H."/>
            <person name="Kim D."/>
            <person name="Kim S."/>
            <person name="Ryu S."/>
            <person name="Song J.Y."/>
            <person name="Lee S.K."/>
        </authorList>
    </citation>
    <scope>NUCLEOTIDE SEQUENCE [LARGE SCALE GENOMIC DNA]</scope>
    <source>
        <tissue evidence="2">Muscle</tissue>
    </source>
</reference>
<comment type="caution">
    <text evidence="2">The sequence shown here is derived from an EMBL/GenBank/DDBJ whole genome shotgun (WGS) entry which is preliminary data.</text>
</comment>
<accession>A0A4Z2HIE0</accession>